<name>A0A7C4JJH0_9CREN</name>
<proteinExistence type="inferred from homology"/>
<feature type="compositionally biased region" description="Low complexity" evidence="4">
    <location>
        <begin position="39"/>
        <end position="63"/>
    </location>
</feature>
<accession>A0A7C4JJH0</accession>
<evidence type="ECO:0000313" key="7">
    <source>
        <dbReference type="EMBL" id="HGQ64476.1"/>
    </source>
</evidence>
<dbReference type="GO" id="GO:0055052">
    <property type="term" value="C:ATP-binding cassette (ABC) transporter complex, substrate-binding subunit-containing"/>
    <property type="evidence" value="ECO:0007669"/>
    <property type="project" value="TreeGrafter"/>
</dbReference>
<gene>
    <name evidence="7" type="ORF">ENU08_04450</name>
    <name evidence="6" type="ORF">ENU41_09080</name>
</gene>
<dbReference type="InterPro" id="IPR006059">
    <property type="entry name" value="SBP"/>
</dbReference>
<evidence type="ECO:0000256" key="1">
    <source>
        <dbReference type="ARBA" id="ARBA00008520"/>
    </source>
</evidence>
<dbReference type="SUPFAM" id="SSF53850">
    <property type="entry name" value="Periplasmic binding protein-like II"/>
    <property type="match status" value="1"/>
</dbReference>
<keyword evidence="5" id="KW-0812">Transmembrane</keyword>
<keyword evidence="2" id="KW-0813">Transport</keyword>
<keyword evidence="3" id="KW-0732">Signal</keyword>
<organism evidence="7">
    <name type="scientific">Ignisphaera aggregans</name>
    <dbReference type="NCBI Taxonomy" id="334771"/>
    <lineage>
        <taxon>Archaea</taxon>
        <taxon>Thermoproteota</taxon>
        <taxon>Thermoprotei</taxon>
        <taxon>Desulfurococcales</taxon>
        <taxon>Desulfurococcaceae</taxon>
        <taxon>Ignisphaera</taxon>
    </lineage>
</organism>
<feature type="transmembrane region" description="Helical" evidence="5">
    <location>
        <begin position="12"/>
        <end position="31"/>
    </location>
</feature>
<dbReference type="EMBL" id="DTBD01000036">
    <property type="protein sequence ID" value="HGQ64476.1"/>
    <property type="molecule type" value="Genomic_DNA"/>
</dbReference>
<keyword evidence="5" id="KW-0472">Membrane</keyword>
<sequence length="516" mass="56799">MKLLRGISKLAITLIVIVLVIVAGVAVYFTFSRPPVSSPTPTLTPTTTPTLSPTPTTTPTYTPSPTPIEISEVEISGVKIRVPKDFAEFVKKVKQKDISITIYFGHALAPEERPAFEKAINMFKSEFPGVEVKVLAYGGMGELQSAVSAAGALPREQREALIGNAPDVFTWAHDWIGWMADSGYLLALEDYIGYDAIEDISDYILPSAMAAVTYGGKTYGLPYAGEALALFINTKLVAKIPETFDELKQVMQRFCSPNEGRYGIAGQIGGMYHINAWVTAFGGYWYDEITKSLGINSSATKQGVKFFIENVLRYMDVTDLGHDYQRRLFGEGKTPLYVSGPWDVSFAINSLGIENFAVAPFPKIDGRTPKPWSGFRNLYLSVMAEAGGKDRTYASVLFVLHVSLNDNSILTLVKENGYVPLKLSVAHYINTHLEEHQVFKIVMGFYRQLEASTPMPKDRNMQKVWGADTYIQAILQEYSKALSEGASSDAAVSRALDVVDSNLDQAQAEISKQITD</sequence>
<reference evidence="7" key="1">
    <citation type="journal article" date="2020" name="mSystems">
        <title>Genome- and Community-Level Interaction Insights into Carbon Utilization and Element Cycling Functions of Hydrothermarchaeota in Hydrothermal Sediment.</title>
        <authorList>
            <person name="Zhou Z."/>
            <person name="Liu Y."/>
            <person name="Xu W."/>
            <person name="Pan J."/>
            <person name="Luo Z.H."/>
            <person name="Li M."/>
        </authorList>
    </citation>
    <scope>NUCLEOTIDE SEQUENCE [LARGE SCALE GENOMIC DNA]</scope>
    <source>
        <strain evidence="7">SpSt-637</strain>
        <strain evidence="6">SpSt-667</strain>
    </source>
</reference>
<protein>
    <submittedName>
        <fullName evidence="7">Extracellular solute-binding protein</fullName>
    </submittedName>
</protein>
<evidence type="ECO:0000256" key="4">
    <source>
        <dbReference type="SAM" id="MobiDB-lite"/>
    </source>
</evidence>
<dbReference type="EMBL" id="DTCK01000048">
    <property type="protein sequence ID" value="HGQ36808.1"/>
    <property type="molecule type" value="Genomic_DNA"/>
</dbReference>
<evidence type="ECO:0000256" key="2">
    <source>
        <dbReference type="ARBA" id="ARBA00022448"/>
    </source>
</evidence>
<dbReference type="Pfam" id="PF01547">
    <property type="entry name" value="SBP_bac_1"/>
    <property type="match status" value="1"/>
</dbReference>
<comment type="caution">
    <text evidence="7">The sequence shown here is derived from an EMBL/GenBank/DDBJ whole genome shotgun (WGS) entry which is preliminary data.</text>
</comment>
<dbReference type="AlphaFoldDB" id="A0A7C4JJH0"/>
<dbReference type="GO" id="GO:0042956">
    <property type="term" value="P:maltodextrin transmembrane transport"/>
    <property type="evidence" value="ECO:0007669"/>
    <property type="project" value="TreeGrafter"/>
</dbReference>
<evidence type="ECO:0000256" key="3">
    <source>
        <dbReference type="ARBA" id="ARBA00022729"/>
    </source>
</evidence>
<dbReference type="GO" id="GO:1901982">
    <property type="term" value="F:maltose binding"/>
    <property type="evidence" value="ECO:0007669"/>
    <property type="project" value="TreeGrafter"/>
</dbReference>
<feature type="region of interest" description="Disordered" evidence="4">
    <location>
        <begin position="36"/>
        <end position="64"/>
    </location>
</feature>
<evidence type="ECO:0000256" key="5">
    <source>
        <dbReference type="SAM" id="Phobius"/>
    </source>
</evidence>
<dbReference type="PANTHER" id="PTHR30061">
    <property type="entry name" value="MALTOSE-BINDING PERIPLASMIC PROTEIN"/>
    <property type="match status" value="1"/>
</dbReference>
<dbReference type="GO" id="GO:0015768">
    <property type="term" value="P:maltose transport"/>
    <property type="evidence" value="ECO:0007669"/>
    <property type="project" value="TreeGrafter"/>
</dbReference>
<comment type="similarity">
    <text evidence="1">Belongs to the bacterial solute-binding protein 1 family.</text>
</comment>
<dbReference type="Gene3D" id="3.40.190.10">
    <property type="entry name" value="Periplasmic binding protein-like II"/>
    <property type="match status" value="2"/>
</dbReference>
<keyword evidence="5" id="KW-1133">Transmembrane helix</keyword>
<evidence type="ECO:0000313" key="6">
    <source>
        <dbReference type="EMBL" id="HGQ36808.1"/>
    </source>
</evidence>
<dbReference type="PANTHER" id="PTHR30061:SF50">
    <property type="entry name" value="MALTOSE_MALTODEXTRIN-BINDING PERIPLASMIC PROTEIN"/>
    <property type="match status" value="1"/>
</dbReference>